<evidence type="ECO:0000313" key="4">
    <source>
        <dbReference type="Proteomes" id="UP000365297"/>
    </source>
</evidence>
<proteinExistence type="predicted"/>
<gene>
    <name evidence="1" type="ORF">ARY78_13380</name>
    <name evidence="2" type="ORF">DYZ80_00932</name>
</gene>
<dbReference type="Proteomes" id="UP000365297">
    <property type="component" value="Unassembled WGS sequence"/>
</dbReference>
<reference evidence="2 3" key="1">
    <citation type="journal article" date="2018" name="BMC Genomics">
        <title>Genes significantly associated with lineage II food isolates of Listeria monocytogenes.</title>
        <authorList>
            <person name="Pirone-Davies C."/>
            <person name="Chen Y."/>
            <person name="Pightling A."/>
            <person name="Ryan G."/>
            <person name="Wang Y."/>
            <person name="Yao K."/>
            <person name="Hoffmann M."/>
            <person name="Allard M.W."/>
        </authorList>
    </citation>
    <scope>NUCLEOTIDE SEQUENCE [LARGE SCALE GENOMIC DNA]</scope>
    <source>
        <strain evidence="2 3">PNUSAL000550</strain>
    </source>
</reference>
<organism evidence="1 4">
    <name type="scientific">Listeria monocytogenes</name>
    <dbReference type="NCBI Taxonomy" id="1639"/>
    <lineage>
        <taxon>Bacteria</taxon>
        <taxon>Bacillati</taxon>
        <taxon>Bacillota</taxon>
        <taxon>Bacilli</taxon>
        <taxon>Bacillales</taxon>
        <taxon>Listeriaceae</taxon>
        <taxon>Listeria</taxon>
    </lineage>
</organism>
<dbReference type="AlphaFoldDB" id="A0A9P1T3D3"/>
<comment type="caution">
    <text evidence="1">The sequence shown here is derived from an EMBL/GenBank/DDBJ whole genome shotgun (WGS) entry which is preliminary data.</text>
</comment>
<dbReference type="Proteomes" id="UP000272537">
    <property type="component" value="Unassembled WGS sequence"/>
</dbReference>
<evidence type="ECO:0000313" key="1">
    <source>
        <dbReference type="EMBL" id="EAC5551421.1"/>
    </source>
</evidence>
<dbReference type="EMBL" id="AAAIXK010000008">
    <property type="protein sequence ID" value="EAC5551421.1"/>
    <property type="molecule type" value="Genomic_DNA"/>
</dbReference>
<accession>A0A9P1T3D3</accession>
<dbReference type="RefSeq" id="WP_058831897.1">
    <property type="nucleotide sequence ID" value="NZ_LNNQ01000015.1"/>
</dbReference>
<name>A0A9P1T3D3_LISMN</name>
<reference evidence="1 4" key="2">
    <citation type="submission" date="2018-06" db="EMBL/GenBank/DDBJ databases">
        <authorList>
            <consortium name="GenomeTrakr: Next Generation Sequencing Network for Food Pathogen Tracability"/>
        </authorList>
    </citation>
    <scope>NUCLEOTIDE SEQUENCE [LARGE SCALE GENOMIC DNA]</scope>
    <source>
        <strain evidence="1 4">FDA00007096</strain>
    </source>
</reference>
<dbReference type="EMBL" id="QXLS01000002">
    <property type="protein sequence ID" value="RKA09290.1"/>
    <property type="molecule type" value="Genomic_DNA"/>
</dbReference>
<evidence type="ECO:0000313" key="3">
    <source>
        <dbReference type="Proteomes" id="UP000272537"/>
    </source>
</evidence>
<sequence>MELRLSEEQYNNLDGADIEIRYSSIMKAHLLSLTAEKSREVTSVWVDEELRDKIIKAFST</sequence>
<protein>
    <submittedName>
        <fullName evidence="1">Uncharacterized protein</fullName>
    </submittedName>
</protein>
<evidence type="ECO:0000313" key="2">
    <source>
        <dbReference type="EMBL" id="RKA09290.1"/>
    </source>
</evidence>